<evidence type="ECO:0000256" key="2">
    <source>
        <dbReference type="SAM" id="Phobius"/>
    </source>
</evidence>
<evidence type="ECO:0000313" key="4">
    <source>
        <dbReference type="Proteomes" id="UP001433268"/>
    </source>
</evidence>
<protein>
    <submittedName>
        <fullName evidence="3">Uncharacterized protein</fullName>
    </submittedName>
</protein>
<organism evidence="3 4">
    <name type="scientific">Apiospora hydei</name>
    <dbReference type="NCBI Taxonomy" id="1337664"/>
    <lineage>
        <taxon>Eukaryota</taxon>
        <taxon>Fungi</taxon>
        <taxon>Dikarya</taxon>
        <taxon>Ascomycota</taxon>
        <taxon>Pezizomycotina</taxon>
        <taxon>Sordariomycetes</taxon>
        <taxon>Xylariomycetidae</taxon>
        <taxon>Amphisphaeriales</taxon>
        <taxon>Apiosporaceae</taxon>
        <taxon>Apiospora</taxon>
    </lineage>
</organism>
<keyword evidence="4" id="KW-1185">Reference proteome</keyword>
<proteinExistence type="predicted"/>
<name>A0ABR1V7U8_9PEZI</name>
<sequence>MSPRSLELLDPRQPVPPPPPAMEPQSKMKLNITNLVTADTLSKLVQKGLDAMTPRGFGGLALFGQSTFKQPEKFQIDRVKPFLPPGVVQFYSDGHSYALNPRQAIDNANSGVLKAVNAISVDGWTFTTLFIFISLHITFAISGLLGFIPLAMALEAGRNIVLRIQKPHVMTKIPYRINILWLLVGLPLIVLQFVFAVVATNTAPHFKSAHSSPSTTSSACVPRRSPAPSPLGTLRHATNALLLVLSVATGLSGFAQLSTITVGLTQTVFFEYSVLMGFALALLVVPTVFVYLLDWVLVYRARRMLRRGGSSVPIQDGEKIGILERARMRGRARTPSSLPPMFNPYPKK</sequence>
<feature type="transmembrane region" description="Helical" evidence="2">
    <location>
        <begin position="274"/>
        <end position="297"/>
    </location>
</feature>
<feature type="transmembrane region" description="Helical" evidence="2">
    <location>
        <begin position="175"/>
        <end position="198"/>
    </location>
</feature>
<evidence type="ECO:0000256" key="1">
    <source>
        <dbReference type="SAM" id="MobiDB-lite"/>
    </source>
</evidence>
<dbReference type="RefSeq" id="XP_066664023.1">
    <property type="nucleotide sequence ID" value="XM_066818331.1"/>
</dbReference>
<dbReference type="EMBL" id="JAQQWN010000009">
    <property type="protein sequence ID" value="KAK8067270.1"/>
    <property type="molecule type" value="Genomic_DNA"/>
</dbReference>
<keyword evidence="2" id="KW-1133">Transmembrane helix</keyword>
<reference evidence="3 4" key="1">
    <citation type="submission" date="2023-01" db="EMBL/GenBank/DDBJ databases">
        <title>Analysis of 21 Apiospora genomes using comparative genomics revels a genus with tremendous synthesis potential of carbohydrate active enzymes and secondary metabolites.</title>
        <authorList>
            <person name="Sorensen T."/>
        </authorList>
    </citation>
    <scope>NUCLEOTIDE SEQUENCE [LARGE SCALE GENOMIC DNA]</scope>
    <source>
        <strain evidence="3 4">CBS 114990</strain>
    </source>
</reference>
<comment type="caution">
    <text evidence="3">The sequence shown here is derived from an EMBL/GenBank/DDBJ whole genome shotgun (WGS) entry which is preliminary data.</text>
</comment>
<feature type="transmembrane region" description="Helical" evidence="2">
    <location>
        <begin position="129"/>
        <end position="154"/>
    </location>
</feature>
<keyword evidence="2" id="KW-0472">Membrane</keyword>
<dbReference type="GeneID" id="92051391"/>
<keyword evidence="2" id="KW-0812">Transmembrane</keyword>
<evidence type="ECO:0000313" key="3">
    <source>
        <dbReference type="EMBL" id="KAK8067270.1"/>
    </source>
</evidence>
<accession>A0ABR1V7U8</accession>
<dbReference type="Proteomes" id="UP001433268">
    <property type="component" value="Unassembled WGS sequence"/>
</dbReference>
<gene>
    <name evidence="3" type="ORF">PG997_014017</name>
</gene>
<feature type="compositionally biased region" description="Pro residues" evidence="1">
    <location>
        <begin position="13"/>
        <end position="22"/>
    </location>
</feature>
<feature type="region of interest" description="Disordered" evidence="1">
    <location>
        <begin position="1"/>
        <end position="25"/>
    </location>
</feature>